<reference evidence="1" key="1">
    <citation type="submission" date="2022-04" db="EMBL/GenBank/DDBJ databases">
        <title>Genome of the entomopathogenic fungus Entomophthora muscae.</title>
        <authorList>
            <person name="Elya C."/>
            <person name="Lovett B.R."/>
            <person name="Lee E."/>
            <person name="Macias A.M."/>
            <person name="Hajek A.E."/>
            <person name="De Bivort B.L."/>
            <person name="Kasson M.T."/>
            <person name="De Fine Licht H.H."/>
            <person name="Stajich J.E."/>
        </authorList>
    </citation>
    <scope>NUCLEOTIDE SEQUENCE</scope>
    <source>
        <strain evidence="1">Berkeley</strain>
    </source>
</reference>
<organism evidence="1 2">
    <name type="scientific">Entomophthora muscae</name>
    <dbReference type="NCBI Taxonomy" id="34485"/>
    <lineage>
        <taxon>Eukaryota</taxon>
        <taxon>Fungi</taxon>
        <taxon>Fungi incertae sedis</taxon>
        <taxon>Zoopagomycota</taxon>
        <taxon>Entomophthoromycotina</taxon>
        <taxon>Entomophthoromycetes</taxon>
        <taxon>Entomophthorales</taxon>
        <taxon>Entomophthoraceae</taxon>
        <taxon>Entomophthora</taxon>
    </lineage>
</organism>
<keyword evidence="2" id="KW-1185">Reference proteome</keyword>
<gene>
    <name evidence="1" type="ORF">DSO57_1014094</name>
</gene>
<evidence type="ECO:0000313" key="2">
    <source>
        <dbReference type="Proteomes" id="UP001165960"/>
    </source>
</evidence>
<comment type="caution">
    <text evidence="1">The sequence shown here is derived from an EMBL/GenBank/DDBJ whole genome shotgun (WGS) entry which is preliminary data.</text>
</comment>
<dbReference type="Proteomes" id="UP001165960">
    <property type="component" value="Unassembled WGS sequence"/>
</dbReference>
<proteinExistence type="predicted"/>
<protein>
    <submittedName>
        <fullName evidence="1">Uncharacterized protein</fullName>
    </submittedName>
</protein>
<sequence length="537" mass="60058">MKGFLKRFTFLEGIVVHSLDGESHVLSDLWRDQVVILKVLRRFGCPLCRYESRLLSDLKPYFDELNVRLVGVGFEEVGLQEFMDGKYWEWDLFLDPSRSVHSALRLETMGLLQGLRDVASLATRMATAAASRMGLIEELGGDGFQPGGTFIITPTRGVVYEYRQVGTFPSIKDIIAIVGGDPDLVNEYSPEECLFDAKAGMHSPEGDVPVWLSDENNETLKNTPPIIKAELALIPMEADLSQRPQYQPITVDLEHRICSGHTRFQKCVQYLIFDDESNSASHFATKLFVVWFQLCAVDWLCESDAFMILEMVKGPVHLVLNFPEWLFTKLFFNLKNVLTNSKYSLLFDGGHGFGSDYLSVVGCVVSFSVLSFCNAIMLQVCTSVLLNLLVCYHLVLEVGSLVCQYHLLCCLGKPLLLAILNVGRGPKKSIPQRSNIFSTTIGLASFYVLNGFTVHPWPPVGCFKSFHGGTLTKMSVSFVCFCEYLCPFVLSRDFAMNSLASSLKFNFNFEVALDISVSSENFLDRLSATAFFFPGTC</sequence>
<accession>A0ACC2UEX9</accession>
<dbReference type="EMBL" id="QTSX02000763">
    <property type="protein sequence ID" value="KAJ9085443.1"/>
    <property type="molecule type" value="Genomic_DNA"/>
</dbReference>
<name>A0ACC2UEX9_9FUNG</name>
<evidence type="ECO:0000313" key="1">
    <source>
        <dbReference type="EMBL" id="KAJ9085443.1"/>
    </source>
</evidence>